<dbReference type="AlphaFoldDB" id="A0AAJ8LFK0"/>
<accession>A0AAJ8LFK0</accession>
<keyword evidence="2" id="KW-1185">Reference proteome</keyword>
<sequence>MRENRSSGRGDCAADQTPAFDAVQLSQDVRYVDDGLKGYDTYITDDEEAIETIHLKDVSVPEGRQDALDRAHLVERKKKKIPKIKTGNRTSGGSRTVFVLIAKDSPSIVGLLAMSLAVSLLGEYGLL</sequence>
<dbReference type="RefSeq" id="XP_065823161.1">
    <property type="nucleotide sequence ID" value="XM_065967089.1"/>
</dbReference>
<dbReference type="GeneID" id="43588994"/>
<dbReference type="Proteomes" id="UP000322225">
    <property type="component" value="Chromosome 4"/>
</dbReference>
<reference evidence="1" key="1">
    <citation type="submission" date="2017-08" db="EMBL/GenBank/DDBJ databases">
        <authorList>
            <person name="Cuomo C."/>
            <person name="Billmyre B."/>
            <person name="Heitman J."/>
        </authorList>
    </citation>
    <scope>NUCLEOTIDE SEQUENCE</scope>
    <source>
        <strain evidence="1">CBS 12478</strain>
    </source>
</reference>
<organism evidence="1 2">
    <name type="scientific">Kwoniella shandongensis</name>
    <dbReference type="NCBI Taxonomy" id="1734106"/>
    <lineage>
        <taxon>Eukaryota</taxon>
        <taxon>Fungi</taxon>
        <taxon>Dikarya</taxon>
        <taxon>Basidiomycota</taxon>
        <taxon>Agaricomycotina</taxon>
        <taxon>Tremellomycetes</taxon>
        <taxon>Tremellales</taxon>
        <taxon>Cryptococcaceae</taxon>
        <taxon>Kwoniella</taxon>
    </lineage>
</organism>
<reference evidence="1" key="2">
    <citation type="submission" date="2024-01" db="EMBL/GenBank/DDBJ databases">
        <title>Comparative genomics of Cryptococcus and Kwoniella reveals pathogenesis evolution and contrasting modes of karyotype evolution via chromosome fusion or intercentromeric recombination.</title>
        <authorList>
            <person name="Coelho M.A."/>
            <person name="David-Palma M."/>
            <person name="Shea T."/>
            <person name="Bowers K."/>
            <person name="McGinley-Smith S."/>
            <person name="Mohammad A.W."/>
            <person name="Gnirke A."/>
            <person name="Yurkov A.M."/>
            <person name="Nowrousian M."/>
            <person name="Sun S."/>
            <person name="Cuomo C.A."/>
            <person name="Heitman J."/>
        </authorList>
    </citation>
    <scope>NUCLEOTIDE SEQUENCE</scope>
    <source>
        <strain evidence="1">CBS 12478</strain>
    </source>
</reference>
<proteinExistence type="predicted"/>
<evidence type="ECO:0000313" key="1">
    <source>
        <dbReference type="EMBL" id="WWD17703.1"/>
    </source>
</evidence>
<evidence type="ECO:0000313" key="2">
    <source>
        <dbReference type="Proteomes" id="UP000322225"/>
    </source>
</evidence>
<dbReference type="KEGG" id="ksn:43588994"/>
<protein>
    <submittedName>
        <fullName evidence="1">Uncharacterized protein</fullName>
    </submittedName>
</protein>
<name>A0AAJ8LFK0_9TREE</name>
<gene>
    <name evidence="1" type="ORF">CI109_102144</name>
</gene>
<dbReference type="EMBL" id="CP144054">
    <property type="protein sequence ID" value="WWD17703.1"/>
    <property type="molecule type" value="Genomic_DNA"/>
</dbReference>